<name>A0A1G9ILR4_9ACTN</name>
<dbReference type="SMART" id="SM00331">
    <property type="entry name" value="PP2C_SIG"/>
    <property type="match status" value="1"/>
</dbReference>
<reference evidence="4 5" key="1">
    <citation type="submission" date="2016-10" db="EMBL/GenBank/DDBJ databases">
        <authorList>
            <person name="de Groot N.N."/>
        </authorList>
    </citation>
    <scope>NUCLEOTIDE SEQUENCE [LARGE SCALE GENOMIC DNA]</scope>
    <source>
        <strain evidence="4 5">CGMCC 4.5681</strain>
    </source>
</reference>
<organism evidence="4 5">
    <name type="scientific">Nonomuraea maritima</name>
    <dbReference type="NCBI Taxonomy" id="683260"/>
    <lineage>
        <taxon>Bacteria</taxon>
        <taxon>Bacillati</taxon>
        <taxon>Actinomycetota</taxon>
        <taxon>Actinomycetes</taxon>
        <taxon>Streptosporangiales</taxon>
        <taxon>Streptosporangiaceae</taxon>
        <taxon>Nonomuraea</taxon>
    </lineage>
</organism>
<dbReference type="PANTHER" id="PTHR43156">
    <property type="entry name" value="STAGE II SPORULATION PROTEIN E-RELATED"/>
    <property type="match status" value="1"/>
</dbReference>
<dbReference type="Proteomes" id="UP000198683">
    <property type="component" value="Unassembled WGS sequence"/>
</dbReference>
<dbReference type="Pfam" id="PF00072">
    <property type="entry name" value="Response_reg"/>
    <property type="match status" value="1"/>
</dbReference>
<dbReference type="Pfam" id="PF07228">
    <property type="entry name" value="SpoIIE"/>
    <property type="match status" value="1"/>
</dbReference>
<dbReference type="CDD" id="cd00156">
    <property type="entry name" value="REC"/>
    <property type="match status" value="1"/>
</dbReference>
<dbReference type="InterPro" id="IPR001932">
    <property type="entry name" value="PPM-type_phosphatase-like_dom"/>
</dbReference>
<evidence type="ECO:0000256" key="1">
    <source>
        <dbReference type="ARBA" id="ARBA00022801"/>
    </source>
</evidence>
<keyword evidence="2" id="KW-0597">Phosphoprotein</keyword>
<accession>A0A1G9ILR4</accession>
<dbReference type="InterPro" id="IPR036457">
    <property type="entry name" value="PPM-type-like_dom_sf"/>
</dbReference>
<keyword evidence="5" id="KW-1185">Reference proteome</keyword>
<gene>
    <name evidence="4" type="ORF">SAMN05421874_11894</name>
</gene>
<protein>
    <submittedName>
        <fullName evidence="4">Serine phosphatase RsbU, regulator of sigma subunit</fullName>
    </submittedName>
</protein>
<dbReference type="InterPro" id="IPR001789">
    <property type="entry name" value="Sig_transdc_resp-reg_receiver"/>
</dbReference>
<dbReference type="STRING" id="683260.SAMN05421874_11894"/>
<evidence type="ECO:0000256" key="2">
    <source>
        <dbReference type="PROSITE-ProRule" id="PRU00169"/>
    </source>
</evidence>
<dbReference type="SUPFAM" id="SSF52172">
    <property type="entry name" value="CheY-like"/>
    <property type="match status" value="1"/>
</dbReference>
<dbReference type="InterPro" id="IPR052016">
    <property type="entry name" value="Bact_Sigma-Reg"/>
</dbReference>
<dbReference type="PROSITE" id="PS50110">
    <property type="entry name" value="RESPONSE_REGULATORY"/>
    <property type="match status" value="1"/>
</dbReference>
<dbReference type="GO" id="GO:0016791">
    <property type="term" value="F:phosphatase activity"/>
    <property type="evidence" value="ECO:0007669"/>
    <property type="project" value="TreeGrafter"/>
</dbReference>
<sequence length="408" mass="43889">MVRCSACTVLKGGGSRMAHGCEDGGRPLVLLVEDDPQDALIVEELLADSGFSVRLEWVRSVDAARRALPRLRPQCVLLDLGLPDAHGFSALSAVLEAAGDAAVVVLTGLAEERAGLAAVTAGAQDYLVKGRVEPEWLGRTLRYAMQRKQAEQAVVALHAARMRAEENARLERGLLPTPLLQSMPIEVATRYRASRGSATLGGDFFDVVESDDKCVHVVIGDVCGHGPDEAALGVCLRIAWRALVLSGVTGAALLRRLERIHEAERPGAEIFVTMTTLLLEPDQRTVRLWRAGHPGLLLHDGDQVTLAEFGPSLALGLPVEADWPQEVLELPEGAGLTLYTDGLFERRLPGGRSRWLGEDGLADLARRHAHLDAEGFLDALLADVEAVTAPEAAADDLAVVHLRWKGRS</sequence>
<proteinExistence type="predicted"/>
<feature type="modified residue" description="4-aspartylphosphate" evidence="2">
    <location>
        <position position="79"/>
    </location>
</feature>
<dbReference type="GO" id="GO:0000160">
    <property type="term" value="P:phosphorelay signal transduction system"/>
    <property type="evidence" value="ECO:0007669"/>
    <property type="project" value="InterPro"/>
</dbReference>
<dbReference type="PANTHER" id="PTHR43156:SF2">
    <property type="entry name" value="STAGE II SPORULATION PROTEIN E"/>
    <property type="match status" value="1"/>
</dbReference>
<keyword evidence="1" id="KW-0378">Hydrolase</keyword>
<feature type="domain" description="Response regulatory" evidence="3">
    <location>
        <begin position="28"/>
        <end position="144"/>
    </location>
</feature>
<evidence type="ECO:0000313" key="5">
    <source>
        <dbReference type="Proteomes" id="UP000198683"/>
    </source>
</evidence>
<dbReference type="InterPro" id="IPR011006">
    <property type="entry name" value="CheY-like_superfamily"/>
</dbReference>
<dbReference type="AlphaFoldDB" id="A0A1G9ILR4"/>
<dbReference type="SMART" id="SM00448">
    <property type="entry name" value="REC"/>
    <property type="match status" value="1"/>
</dbReference>
<dbReference type="Gene3D" id="3.60.40.10">
    <property type="entry name" value="PPM-type phosphatase domain"/>
    <property type="match status" value="1"/>
</dbReference>
<dbReference type="Gene3D" id="3.40.50.2300">
    <property type="match status" value="1"/>
</dbReference>
<dbReference type="EMBL" id="FNFB01000018">
    <property type="protein sequence ID" value="SDL25843.1"/>
    <property type="molecule type" value="Genomic_DNA"/>
</dbReference>
<evidence type="ECO:0000313" key="4">
    <source>
        <dbReference type="EMBL" id="SDL25843.1"/>
    </source>
</evidence>
<evidence type="ECO:0000259" key="3">
    <source>
        <dbReference type="PROSITE" id="PS50110"/>
    </source>
</evidence>